<dbReference type="InterPro" id="IPR003114">
    <property type="entry name" value="Phox_assoc"/>
</dbReference>
<evidence type="ECO:0000259" key="4">
    <source>
        <dbReference type="PROSITE" id="PS51207"/>
    </source>
</evidence>
<proteinExistence type="predicted"/>
<dbReference type="GO" id="GO:0035091">
    <property type="term" value="F:phosphatidylinositol binding"/>
    <property type="evidence" value="ECO:0007669"/>
    <property type="project" value="InterPro"/>
</dbReference>
<dbReference type="AlphaFoldDB" id="A0A9D4CBN9"/>
<accession>A0A9D4CBN9</accession>
<name>A0A9D4CBN9_DREPO</name>
<gene>
    <name evidence="5" type="ORF">DPMN_063564</name>
</gene>
<dbReference type="Pfam" id="PF00787">
    <property type="entry name" value="PX"/>
    <property type="match status" value="1"/>
</dbReference>
<dbReference type="PROSITE" id="PS51207">
    <property type="entry name" value="PXA"/>
    <property type="match status" value="1"/>
</dbReference>
<feature type="compositionally biased region" description="Low complexity" evidence="1">
    <location>
        <begin position="535"/>
        <end position="546"/>
    </location>
</feature>
<dbReference type="InterPro" id="IPR036305">
    <property type="entry name" value="RGS_sf"/>
</dbReference>
<dbReference type="Gene3D" id="3.30.1520.10">
    <property type="entry name" value="Phox-like domain"/>
    <property type="match status" value="1"/>
</dbReference>
<dbReference type="PROSITE" id="PS50132">
    <property type="entry name" value="RGS"/>
    <property type="match status" value="1"/>
</dbReference>
<feature type="domain" description="PX" evidence="3">
    <location>
        <begin position="565"/>
        <end position="656"/>
    </location>
</feature>
<reference evidence="5" key="1">
    <citation type="journal article" date="2019" name="bioRxiv">
        <title>The Genome of the Zebra Mussel, Dreissena polymorpha: A Resource for Invasive Species Research.</title>
        <authorList>
            <person name="McCartney M.A."/>
            <person name="Auch B."/>
            <person name="Kono T."/>
            <person name="Mallez S."/>
            <person name="Zhang Y."/>
            <person name="Obille A."/>
            <person name="Becker A."/>
            <person name="Abrahante J.E."/>
            <person name="Garbe J."/>
            <person name="Badalamenti J.P."/>
            <person name="Herman A."/>
            <person name="Mangelson H."/>
            <person name="Liachko I."/>
            <person name="Sullivan S."/>
            <person name="Sone E.D."/>
            <person name="Koren S."/>
            <person name="Silverstein K.A.T."/>
            <person name="Beckman K.B."/>
            <person name="Gohl D.M."/>
        </authorList>
    </citation>
    <scope>NUCLEOTIDE SEQUENCE</scope>
    <source>
        <strain evidence="5">Duluth1</strain>
        <tissue evidence="5">Whole animal</tissue>
    </source>
</reference>
<dbReference type="SMART" id="SM00313">
    <property type="entry name" value="PXA"/>
    <property type="match status" value="1"/>
</dbReference>
<evidence type="ECO:0000259" key="3">
    <source>
        <dbReference type="PROSITE" id="PS50195"/>
    </source>
</evidence>
<feature type="domain" description="RGS" evidence="2">
    <location>
        <begin position="369"/>
        <end position="504"/>
    </location>
</feature>
<organism evidence="5 6">
    <name type="scientific">Dreissena polymorpha</name>
    <name type="common">Zebra mussel</name>
    <name type="synonym">Mytilus polymorpha</name>
    <dbReference type="NCBI Taxonomy" id="45954"/>
    <lineage>
        <taxon>Eukaryota</taxon>
        <taxon>Metazoa</taxon>
        <taxon>Spiralia</taxon>
        <taxon>Lophotrochozoa</taxon>
        <taxon>Mollusca</taxon>
        <taxon>Bivalvia</taxon>
        <taxon>Autobranchia</taxon>
        <taxon>Heteroconchia</taxon>
        <taxon>Euheterodonta</taxon>
        <taxon>Imparidentia</taxon>
        <taxon>Neoheterodontei</taxon>
        <taxon>Myida</taxon>
        <taxon>Dreissenoidea</taxon>
        <taxon>Dreissenidae</taxon>
        <taxon>Dreissena</taxon>
    </lineage>
</organism>
<dbReference type="Proteomes" id="UP000828390">
    <property type="component" value="Unassembled WGS sequence"/>
</dbReference>
<dbReference type="SUPFAM" id="SSF64268">
    <property type="entry name" value="PX domain"/>
    <property type="match status" value="1"/>
</dbReference>
<evidence type="ECO:0000256" key="1">
    <source>
        <dbReference type="SAM" id="MobiDB-lite"/>
    </source>
</evidence>
<feature type="domain" description="PXA" evidence="4">
    <location>
        <begin position="90"/>
        <end position="275"/>
    </location>
</feature>
<keyword evidence="6" id="KW-1185">Reference proteome</keyword>
<dbReference type="SMART" id="SM00315">
    <property type="entry name" value="RGS"/>
    <property type="match status" value="1"/>
</dbReference>
<feature type="region of interest" description="Disordered" evidence="1">
    <location>
        <begin position="527"/>
        <end position="549"/>
    </location>
</feature>
<dbReference type="PROSITE" id="PS50195">
    <property type="entry name" value="PX"/>
    <property type="match status" value="1"/>
</dbReference>
<evidence type="ECO:0000259" key="2">
    <source>
        <dbReference type="PROSITE" id="PS50132"/>
    </source>
</evidence>
<evidence type="ECO:0000313" key="5">
    <source>
        <dbReference type="EMBL" id="KAH3720661.1"/>
    </source>
</evidence>
<dbReference type="EMBL" id="JAIWYP010000013">
    <property type="protein sequence ID" value="KAH3720661.1"/>
    <property type="molecule type" value="Genomic_DNA"/>
</dbReference>
<dbReference type="InterPro" id="IPR036871">
    <property type="entry name" value="PX_dom_sf"/>
</dbReference>
<dbReference type="SMART" id="SM00312">
    <property type="entry name" value="PX"/>
    <property type="match status" value="1"/>
</dbReference>
<feature type="non-terminal residue" evidence="5">
    <location>
        <position position="656"/>
    </location>
</feature>
<evidence type="ECO:0008006" key="7">
    <source>
        <dbReference type="Google" id="ProtNLM"/>
    </source>
</evidence>
<dbReference type="GO" id="GO:0005769">
    <property type="term" value="C:early endosome"/>
    <property type="evidence" value="ECO:0007669"/>
    <property type="project" value="TreeGrafter"/>
</dbReference>
<dbReference type="Gene3D" id="1.10.167.10">
    <property type="entry name" value="Regulator of G-protein Signalling 4, domain 2"/>
    <property type="match status" value="1"/>
</dbReference>
<dbReference type="InterPro" id="IPR001683">
    <property type="entry name" value="PX_dom"/>
</dbReference>
<dbReference type="PANTHER" id="PTHR22775:SF3">
    <property type="entry name" value="SORTING NEXIN-13"/>
    <property type="match status" value="1"/>
</dbReference>
<dbReference type="PANTHER" id="PTHR22775">
    <property type="entry name" value="SORTING NEXIN"/>
    <property type="match status" value="1"/>
</dbReference>
<sequence length="656" mass="75022">MWPGHTRWIVLACLLFLATFGAYGVSLVLYIVLGIGGIVGVAVYYGSVESSSQLETEIDMPLSSPGIKAVQKLMGGSVKIKRFDKRITGSSVIDEVLQSVLEYTARDYIKNWYREVSDDDYFLMQIQQCVQKVFITFSQRSKDVDWMPYFTQRMVDDFASHIRLYTRALEKSKVANKDERAPLLEQNFFDLEIEMEGDICRDLVSLSPQDERQYLQDLTDVLLFLFLPIEDYNNKPFRYIIREVVVNGIFIPTIDLLSDTDYINSYIAYMCREGSFTNEMFMSVIKTTDSIPELDSVIEILDCDIAKWRSKDTGGSDDVQIKQNLNSLLFVKNLCEEKIKRLRQGIDDTEFAPDVPEHMRSGATQFVLSLDDIINNNKALEAFIEFMGLAGGQQLLFFYLNIEGFRAAAEQQLKEAGNHGNGDGYDLEPLRNQVNIIYNQYLSEKASSRVRIEPDILKRCAAKIKNKQMKADIFDEVQARVYQMLHGEQYYEAFIQSAAYVKVLDDLGFNSMDSISIEDSLAMSSSDVNEDYGENSSNPSSLCNNSHRSGSPYKGNNILEVYSISAMISMTGIIRESEKTGKSYAVFSIRVTRRSSEGEEIWDVYRRYSDFHDLQMIMSEKLPHFHGPSLPPKSLLRNNTDEFLEKRRKALDTYLQ</sequence>
<dbReference type="InterPro" id="IPR016137">
    <property type="entry name" value="RGS"/>
</dbReference>
<dbReference type="SUPFAM" id="SSF48097">
    <property type="entry name" value="Regulator of G-protein signaling, RGS"/>
    <property type="match status" value="1"/>
</dbReference>
<evidence type="ECO:0000313" key="6">
    <source>
        <dbReference type="Proteomes" id="UP000828390"/>
    </source>
</evidence>
<protein>
    <recommendedName>
        <fullName evidence="7">Sorting nexin-13</fullName>
    </recommendedName>
</protein>
<reference evidence="5" key="2">
    <citation type="submission" date="2020-11" db="EMBL/GenBank/DDBJ databases">
        <authorList>
            <person name="McCartney M.A."/>
            <person name="Auch B."/>
            <person name="Kono T."/>
            <person name="Mallez S."/>
            <person name="Becker A."/>
            <person name="Gohl D.M."/>
            <person name="Silverstein K.A.T."/>
            <person name="Koren S."/>
            <person name="Bechman K.B."/>
            <person name="Herman A."/>
            <person name="Abrahante J.E."/>
            <person name="Garbe J."/>
        </authorList>
    </citation>
    <scope>NUCLEOTIDE SEQUENCE</scope>
    <source>
        <strain evidence="5">Duluth1</strain>
        <tissue evidence="5">Whole animal</tissue>
    </source>
</reference>
<dbReference type="InterPro" id="IPR044926">
    <property type="entry name" value="RGS_subdomain_2"/>
</dbReference>
<dbReference type="Pfam" id="PF02194">
    <property type="entry name" value="PXA"/>
    <property type="match status" value="1"/>
</dbReference>
<comment type="caution">
    <text evidence="5">The sequence shown here is derived from an EMBL/GenBank/DDBJ whole genome shotgun (WGS) entry which is preliminary data.</text>
</comment>
<dbReference type="Pfam" id="PF00615">
    <property type="entry name" value="RGS"/>
    <property type="match status" value="1"/>
</dbReference>